<feature type="domain" description="NodB homology" evidence="2">
    <location>
        <begin position="77"/>
        <end position="320"/>
    </location>
</feature>
<dbReference type="SUPFAM" id="SSF88713">
    <property type="entry name" value="Glycoside hydrolase/deacetylase"/>
    <property type="match status" value="1"/>
</dbReference>
<sequence>MAASLLKKVARTAFDKGGGVDVARWMNRKGLRILMYHRFRDPEPLARQLRHIRDHYAPVSMAQVAAWLSGGERLPDNALAITIDDGYRDFYQVAYPVFREYKIPATVYLVSGFLDRTLWLWVDQVRHAFLHAPPQTYQADFVGAFELGSIESRKRAAHAVAEAAKKLPDPERLAFLLQLPRELRIDLPAVAPAEYEPMLWEEAREVAAGGIELGAHTCTHPILSRLTSAQQLAEEIAGSKRRIEAQLERAVDHFCYPNGSTEDFSAEAVAAVKAAQYRTSVTTESGLNYAAADRFRLLRIGVEPGLDQGYFQRCAAGVGI</sequence>
<dbReference type="GO" id="GO:0016810">
    <property type="term" value="F:hydrolase activity, acting on carbon-nitrogen (but not peptide) bonds"/>
    <property type="evidence" value="ECO:0007669"/>
    <property type="project" value="InterPro"/>
</dbReference>
<name>Q01VE9_SOLUE</name>
<dbReference type="eggNOG" id="COG0726">
    <property type="taxonomic scope" value="Bacteria"/>
</dbReference>
<dbReference type="PANTHER" id="PTHR34216">
    <property type="match status" value="1"/>
</dbReference>
<dbReference type="OrthoDB" id="9778320at2"/>
<dbReference type="HOGENOM" id="CLU_030024_1_1_0"/>
<dbReference type="PANTHER" id="PTHR34216:SF7">
    <property type="entry name" value="POLY-BETA-1,6-N-ACETYL-D-GLUCOSAMINE N-DEACETYLASE"/>
    <property type="match status" value="1"/>
</dbReference>
<dbReference type="InterPro" id="IPR051398">
    <property type="entry name" value="Polysacch_Deacetylase"/>
</dbReference>
<dbReference type="STRING" id="234267.Acid_5417"/>
<dbReference type="InterPro" id="IPR011330">
    <property type="entry name" value="Glyco_hydro/deAcase_b/a-brl"/>
</dbReference>
<dbReference type="AlphaFoldDB" id="Q01VE9"/>
<dbReference type="Gene3D" id="3.20.20.370">
    <property type="entry name" value="Glycoside hydrolase/deacetylase"/>
    <property type="match status" value="1"/>
</dbReference>
<accession>Q01VE9</accession>
<dbReference type="CDD" id="cd10918">
    <property type="entry name" value="CE4_NodB_like_5s_6s"/>
    <property type="match status" value="1"/>
</dbReference>
<organism evidence="3">
    <name type="scientific">Solibacter usitatus (strain Ellin6076)</name>
    <dbReference type="NCBI Taxonomy" id="234267"/>
    <lineage>
        <taxon>Bacteria</taxon>
        <taxon>Pseudomonadati</taxon>
        <taxon>Acidobacteriota</taxon>
        <taxon>Terriglobia</taxon>
        <taxon>Bryobacterales</taxon>
        <taxon>Solibacteraceae</taxon>
        <taxon>Candidatus Solibacter</taxon>
    </lineage>
</organism>
<reference evidence="3" key="1">
    <citation type="submission" date="2006-10" db="EMBL/GenBank/DDBJ databases">
        <title>Complete sequence of Solibacter usitatus Ellin6076.</title>
        <authorList>
            <consortium name="US DOE Joint Genome Institute"/>
            <person name="Copeland A."/>
            <person name="Lucas S."/>
            <person name="Lapidus A."/>
            <person name="Barry K."/>
            <person name="Detter J.C."/>
            <person name="Glavina del Rio T."/>
            <person name="Hammon N."/>
            <person name="Israni S."/>
            <person name="Dalin E."/>
            <person name="Tice H."/>
            <person name="Pitluck S."/>
            <person name="Thompson L.S."/>
            <person name="Brettin T."/>
            <person name="Bruce D."/>
            <person name="Han C."/>
            <person name="Tapia R."/>
            <person name="Gilna P."/>
            <person name="Schmutz J."/>
            <person name="Larimer F."/>
            <person name="Land M."/>
            <person name="Hauser L."/>
            <person name="Kyrpides N."/>
            <person name="Mikhailova N."/>
            <person name="Janssen P.H."/>
            <person name="Kuske C.R."/>
            <person name="Richardson P."/>
        </authorList>
    </citation>
    <scope>NUCLEOTIDE SEQUENCE</scope>
    <source>
        <strain evidence="3">Ellin6076</strain>
    </source>
</reference>
<dbReference type="KEGG" id="sus:Acid_5417"/>
<dbReference type="InParanoid" id="Q01VE9"/>
<dbReference type="GO" id="GO:0005975">
    <property type="term" value="P:carbohydrate metabolic process"/>
    <property type="evidence" value="ECO:0007669"/>
    <property type="project" value="InterPro"/>
</dbReference>
<dbReference type="EMBL" id="CP000473">
    <property type="protein sequence ID" value="ABJ86366.1"/>
    <property type="molecule type" value="Genomic_DNA"/>
</dbReference>
<proteinExistence type="predicted"/>
<dbReference type="Pfam" id="PF01522">
    <property type="entry name" value="Polysacc_deac_1"/>
    <property type="match status" value="1"/>
</dbReference>
<evidence type="ECO:0000259" key="2">
    <source>
        <dbReference type="PROSITE" id="PS51677"/>
    </source>
</evidence>
<gene>
    <name evidence="3" type="ordered locus">Acid_5417</name>
</gene>
<protein>
    <submittedName>
        <fullName evidence="3">Polysaccharide deacetylase</fullName>
    </submittedName>
</protein>
<dbReference type="InterPro" id="IPR002509">
    <property type="entry name" value="NODB_dom"/>
</dbReference>
<dbReference type="PROSITE" id="PS51677">
    <property type="entry name" value="NODB"/>
    <property type="match status" value="1"/>
</dbReference>
<evidence type="ECO:0000256" key="1">
    <source>
        <dbReference type="ARBA" id="ARBA00022729"/>
    </source>
</evidence>
<evidence type="ECO:0000313" key="3">
    <source>
        <dbReference type="EMBL" id="ABJ86366.1"/>
    </source>
</evidence>
<keyword evidence="1" id="KW-0732">Signal</keyword>